<name>A0ABD0UA13_DENTH</name>
<evidence type="ECO:0000256" key="1">
    <source>
        <dbReference type="SAM" id="Phobius"/>
    </source>
</evidence>
<dbReference type="EMBL" id="JANQDX010000016">
    <property type="protein sequence ID" value="KAL0909550.1"/>
    <property type="molecule type" value="Genomic_DNA"/>
</dbReference>
<evidence type="ECO:0000313" key="3">
    <source>
        <dbReference type="Proteomes" id="UP001552299"/>
    </source>
</evidence>
<organism evidence="2 3">
    <name type="scientific">Dendrobium thyrsiflorum</name>
    <name type="common">Pinecone-like raceme dendrobium</name>
    <name type="synonym">Orchid</name>
    <dbReference type="NCBI Taxonomy" id="117978"/>
    <lineage>
        <taxon>Eukaryota</taxon>
        <taxon>Viridiplantae</taxon>
        <taxon>Streptophyta</taxon>
        <taxon>Embryophyta</taxon>
        <taxon>Tracheophyta</taxon>
        <taxon>Spermatophyta</taxon>
        <taxon>Magnoliopsida</taxon>
        <taxon>Liliopsida</taxon>
        <taxon>Asparagales</taxon>
        <taxon>Orchidaceae</taxon>
        <taxon>Epidendroideae</taxon>
        <taxon>Malaxideae</taxon>
        <taxon>Dendrobiinae</taxon>
        <taxon>Dendrobium</taxon>
    </lineage>
</organism>
<keyword evidence="3" id="KW-1185">Reference proteome</keyword>
<dbReference type="AlphaFoldDB" id="A0ABD0UA13"/>
<proteinExistence type="predicted"/>
<keyword evidence="1" id="KW-0472">Membrane</keyword>
<keyword evidence="1" id="KW-0812">Transmembrane</keyword>
<protein>
    <submittedName>
        <fullName evidence="2">Uncharacterized protein</fullName>
    </submittedName>
</protein>
<feature type="transmembrane region" description="Helical" evidence="1">
    <location>
        <begin position="81"/>
        <end position="99"/>
    </location>
</feature>
<keyword evidence="1" id="KW-1133">Transmembrane helix</keyword>
<gene>
    <name evidence="2" type="ORF">M5K25_020428</name>
</gene>
<accession>A0ABD0UA13</accession>
<reference evidence="2 3" key="1">
    <citation type="journal article" date="2024" name="Plant Biotechnol. J.">
        <title>Dendrobium thyrsiflorum genome and its molecular insights into genes involved in important horticultural traits.</title>
        <authorList>
            <person name="Chen B."/>
            <person name="Wang J.Y."/>
            <person name="Zheng P.J."/>
            <person name="Li K.L."/>
            <person name="Liang Y.M."/>
            <person name="Chen X.F."/>
            <person name="Zhang C."/>
            <person name="Zhao X."/>
            <person name="He X."/>
            <person name="Zhang G.Q."/>
            <person name="Liu Z.J."/>
            <person name="Xu Q."/>
        </authorList>
    </citation>
    <scope>NUCLEOTIDE SEQUENCE [LARGE SCALE GENOMIC DNA]</scope>
    <source>
        <strain evidence="2">GZMU011</strain>
    </source>
</reference>
<evidence type="ECO:0000313" key="2">
    <source>
        <dbReference type="EMBL" id="KAL0909550.1"/>
    </source>
</evidence>
<dbReference type="Proteomes" id="UP001552299">
    <property type="component" value="Unassembled WGS sequence"/>
</dbReference>
<sequence length="100" mass="11638">MVEPDVDHGFIIDDQGRADILRSPFFDVYFSHDNEIADDYIDQILYQLTRSIEEHIRPGQWVIISCRPPPPTPTTFPSTTAFGFTFLVVISFLVWFFVLR</sequence>
<comment type="caution">
    <text evidence="2">The sequence shown here is derived from an EMBL/GenBank/DDBJ whole genome shotgun (WGS) entry which is preliminary data.</text>
</comment>